<dbReference type="InterPro" id="IPR018490">
    <property type="entry name" value="cNMP-bd_dom_sf"/>
</dbReference>
<dbReference type="Proteomes" id="UP000033423">
    <property type="component" value="Unassembled WGS sequence"/>
</dbReference>
<dbReference type="SMART" id="SM00100">
    <property type="entry name" value="cNMP"/>
    <property type="match status" value="1"/>
</dbReference>
<feature type="domain" description="Cyclic nucleotide-binding" evidence="1">
    <location>
        <begin position="7"/>
        <end position="120"/>
    </location>
</feature>
<gene>
    <name evidence="2" type="ORF">MBAV_005034</name>
</gene>
<sequence>MTKLTTLLEELSDDDIQWLLASGVEERVEPGAVVINEGEYIGSIYMVLEGTLGIYISASGTRLLNTVSAGEILGEMSYLEDKPTAATVIALENVVLLNISRDSLDNKMYDEPDFGRRFYKGIGISISRRLRQVNTRMDYILGTLEHAKKWPLGEDT</sequence>
<dbReference type="Pfam" id="PF00027">
    <property type="entry name" value="cNMP_binding"/>
    <property type="match status" value="1"/>
</dbReference>
<evidence type="ECO:0000313" key="3">
    <source>
        <dbReference type="Proteomes" id="UP000033423"/>
    </source>
</evidence>
<organism evidence="2 3">
    <name type="scientific">Candidatus Magnetobacterium bavaricum</name>
    <dbReference type="NCBI Taxonomy" id="29290"/>
    <lineage>
        <taxon>Bacteria</taxon>
        <taxon>Pseudomonadati</taxon>
        <taxon>Nitrospirota</taxon>
        <taxon>Thermodesulfovibrionia</taxon>
        <taxon>Thermodesulfovibrionales</taxon>
        <taxon>Candidatus Magnetobacteriaceae</taxon>
        <taxon>Candidatus Magnetobacterium</taxon>
    </lineage>
</organism>
<dbReference type="InterPro" id="IPR050397">
    <property type="entry name" value="Env_Response_Regulators"/>
</dbReference>
<comment type="caution">
    <text evidence="2">The sequence shown here is derived from an EMBL/GenBank/DDBJ whole genome shotgun (WGS) entry which is preliminary data.</text>
</comment>
<accession>A0A0F3GLJ7</accession>
<dbReference type="EMBL" id="LACI01002177">
    <property type="protein sequence ID" value="KJU82775.1"/>
    <property type="molecule type" value="Genomic_DNA"/>
</dbReference>
<dbReference type="SUPFAM" id="SSF51206">
    <property type="entry name" value="cAMP-binding domain-like"/>
    <property type="match status" value="1"/>
</dbReference>
<dbReference type="Gene3D" id="2.60.120.10">
    <property type="entry name" value="Jelly Rolls"/>
    <property type="match status" value="1"/>
</dbReference>
<evidence type="ECO:0000313" key="2">
    <source>
        <dbReference type="EMBL" id="KJU82775.1"/>
    </source>
</evidence>
<dbReference type="PANTHER" id="PTHR24567">
    <property type="entry name" value="CRP FAMILY TRANSCRIPTIONAL REGULATORY PROTEIN"/>
    <property type="match status" value="1"/>
</dbReference>
<dbReference type="PANTHER" id="PTHR24567:SF74">
    <property type="entry name" value="HTH-TYPE TRANSCRIPTIONAL REGULATOR ARCR"/>
    <property type="match status" value="1"/>
</dbReference>
<protein>
    <submittedName>
        <fullName evidence="2">Cyclic nucleotide-binding protein</fullName>
    </submittedName>
</protein>
<dbReference type="AlphaFoldDB" id="A0A0F3GLJ7"/>
<keyword evidence="3" id="KW-1185">Reference proteome</keyword>
<proteinExistence type="predicted"/>
<reference evidence="2 3" key="1">
    <citation type="submission" date="2015-02" db="EMBL/GenBank/DDBJ databases">
        <title>Single-cell genomics of uncultivated deep-branching MTB reveals a conserved set of magnetosome genes.</title>
        <authorList>
            <person name="Kolinko S."/>
            <person name="Richter M."/>
            <person name="Glockner F.O."/>
            <person name="Brachmann A."/>
            <person name="Schuler D."/>
        </authorList>
    </citation>
    <scope>NUCLEOTIDE SEQUENCE [LARGE SCALE GENOMIC DNA]</scope>
    <source>
        <strain evidence="2">TM-1</strain>
    </source>
</reference>
<evidence type="ECO:0000259" key="1">
    <source>
        <dbReference type="PROSITE" id="PS50042"/>
    </source>
</evidence>
<dbReference type="GO" id="GO:0005829">
    <property type="term" value="C:cytosol"/>
    <property type="evidence" value="ECO:0007669"/>
    <property type="project" value="TreeGrafter"/>
</dbReference>
<dbReference type="CDD" id="cd00038">
    <property type="entry name" value="CAP_ED"/>
    <property type="match status" value="1"/>
</dbReference>
<dbReference type="GO" id="GO:0003700">
    <property type="term" value="F:DNA-binding transcription factor activity"/>
    <property type="evidence" value="ECO:0007669"/>
    <property type="project" value="TreeGrafter"/>
</dbReference>
<dbReference type="PROSITE" id="PS50042">
    <property type="entry name" value="CNMP_BINDING_3"/>
    <property type="match status" value="1"/>
</dbReference>
<dbReference type="InterPro" id="IPR014710">
    <property type="entry name" value="RmlC-like_jellyroll"/>
</dbReference>
<name>A0A0F3GLJ7_9BACT</name>
<dbReference type="InterPro" id="IPR000595">
    <property type="entry name" value="cNMP-bd_dom"/>
</dbReference>